<evidence type="ECO:0000313" key="3">
    <source>
        <dbReference type="EMBL" id="TFU06025.1"/>
    </source>
</evidence>
<reference evidence="3 4" key="1">
    <citation type="submission" date="2019-02" db="EMBL/GenBank/DDBJ databases">
        <title>Polymorphobacter sp. isolated from the lake at the Tibet of China.</title>
        <authorList>
            <person name="Li A."/>
        </authorList>
    </citation>
    <scope>NUCLEOTIDE SEQUENCE [LARGE SCALE GENOMIC DNA]</scope>
    <source>
        <strain evidence="3 4">DJ1R-1</strain>
    </source>
</reference>
<dbReference type="NCBIfam" id="TIGR02595">
    <property type="entry name" value="PEP_CTERM"/>
    <property type="match status" value="1"/>
</dbReference>
<dbReference type="InterPro" id="IPR013424">
    <property type="entry name" value="Ice-binding_C"/>
</dbReference>
<evidence type="ECO:0000256" key="1">
    <source>
        <dbReference type="SAM" id="SignalP"/>
    </source>
</evidence>
<dbReference type="Pfam" id="PF07589">
    <property type="entry name" value="PEP-CTERM"/>
    <property type="match status" value="1"/>
</dbReference>
<dbReference type="EMBL" id="SIHO01000001">
    <property type="protein sequence ID" value="TFU06025.1"/>
    <property type="molecule type" value="Genomic_DNA"/>
</dbReference>
<keyword evidence="4" id="KW-1185">Reference proteome</keyword>
<comment type="caution">
    <text evidence="3">The sequence shown here is derived from an EMBL/GenBank/DDBJ whole genome shotgun (WGS) entry which is preliminary data.</text>
</comment>
<organism evidence="3 4">
    <name type="scientific">Glacieibacterium arshaanense</name>
    <dbReference type="NCBI Taxonomy" id="2511025"/>
    <lineage>
        <taxon>Bacteria</taxon>
        <taxon>Pseudomonadati</taxon>
        <taxon>Pseudomonadota</taxon>
        <taxon>Alphaproteobacteria</taxon>
        <taxon>Sphingomonadales</taxon>
        <taxon>Sphingosinicellaceae</taxon>
        <taxon>Glacieibacterium</taxon>
    </lineage>
</organism>
<dbReference type="OrthoDB" id="121983at2"/>
<evidence type="ECO:0000313" key="4">
    <source>
        <dbReference type="Proteomes" id="UP000297737"/>
    </source>
</evidence>
<gene>
    <name evidence="3" type="ORF">EUV02_03125</name>
</gene>
<name>A0A4Y9EQZ0_9SPHN</name>
<sequence length="245" mass="24468">MATGSKALRHLHIIIGSAAALLAASSASAAIQIVNSAAAFGPSTAISFDTATSNTIAKVAANYGVTIASADSSAHSFVTGPGFYSGIGSLGSNAVGNSRNGLISDISHAPDYSGSTFRAFDISFAQSVSHFGLTVQGFGHSAIAHTFELFDAGNASLGNYTFGAAGLVGNDNAPNGFAGFISNGAAIARVRVTPSATNQDFVAFDDFTFVTAPAGVPEPASWALMLAGFGLVGGALRSRAGLKPA</sequence>
<evidence type="ECO:0000259" key="2">
    <source>
        <dbReference type="Pfam" id="PF07589"/>
    </source>
</evidence>
<dbReference type="Proteomes" id="UP000297737">
    <property type="component" value="Unassembled WGS sequence"/>
</dbReference>
<dbReference type="AlphaFoldDB" id="A0A4Y9EQZ0"/>
<protein>
    <submittedName>
        <fullName evidence="3">PEP-CTERM sorting domain-containing protein</fullName>
    </submittedName>
</protein>
<accession>A0A4Y9EQZ0</accession>
<feature type="signal peptide" evidence="1">
    <location>
        <begin position="1"/>
        <end position="29"/>
    </location>
</feature>
<feature type="domain" description="Ice-binding protein C-terminal" evidence="2">
    <location>
        <begin position="216"/>
        <end position="239"/>
    </location>
</feature>
<proteinExistence type="predicted"/>
<keyword evidence="1" id="KW-0732">Signal</keyword>
<dbReference type="NCBIfam" id="NF035944">
    <property type="entry name" value="PEPxxWA-CTERM"/>
    <property type="match status" value="1"/>
</dbReference>
<feature type="chain" id="PRO_5021505818" evidence="1">
    <location>
        <begin position="30"/>
        <end position="245"/>
    </location>
</feature>